<dbReference type="Proteomes" id="UP000784294">
    <property type="component" value="Unassembled WGS sequence"/>
</dbReference>
<feature type="compositionally biased region" description="Basic and acidic residues" evidence="1">
    <location>
        <begin position="1"/>
        <end position="10"/>
    </location>
</feature>
<dbReference type="EMBL" id="CAAALY010008204">
    <property type="protein sequence ID" value="VEL10156.1"/>
    <property type="molecule type" value="Genomic_DNA"/>
</dbReference>
<protein>
    <submittedName>
        <fullName evidence="2">Uncharacterized protein</fullName>
    </submittedName>
</protein>
<comment type="caution">
    <text evidence="2">The sequence shown here is derived from an EMBL/GenBank/DDBJ whole genome shotgun (WGS) entry which is preliminary data.</text>
</comment>
<evidence type="ECO:0000256" key="1">
    <source>
        <dbReference type="SAM" id="MobiDB-lite"/>
    </source>
</evidence>
<dbReference type="AlphaFoldDB" id="A0A3S5A2J1"/>
<organism evidence="2 3">
    <name type="scientific">Protopolystoma xenopodis</name>
    <dbReference type="NCBI Taxonomy" id="117903"/>
    <lineage>
        <taxon>Eukaryota</taxon>
        <taxon>Metazoa</taxon>
        <taxon>Spiralia</taxon>
        <taxon>Lophotrochozoa</taxon>
        <taxon>Platyhelminthes</taxon>
        <taxon>Monogenea</taxon>
        <taxon>Polyopisthocotylea</taxon>
        <taxon>Polystomatidea</taxon>
        <taxon>Polystomatidae</taxon>
        <taxon>Protopolystoma</taxon>
    </lineage>
</organism>
<keyword evidence="3" id="KW-1185">Reference proteome</keyword>
<feature type="region of interest" description="Disordered" evidence="1">
    <location>
        <begin position="1"/>
        <end position="23"/>
    </location>
</feature>
<feature type="region of interest" description="Disordered" evidence="1">
    <location>
        <begin position="149"/>
        <end position="180"/>
    </location>
</feature>
<reference evidence="2" key="1">
    <citation type="submission" date="2018-11" db="EMBL/GenBank/DDBJ databases">
        <authorList>
            <consortium name="Pathogen Informatics"/>
        </authorList>
    </citation>
    <scope>NUCLEOTIDE SEQUENCE</scope>
</reference>
<name>A0A3S5A2J1_9PLAT</name>
<sequence length="180" mass="19157">MGYRVGRSEVDDPANEAIRRGPDEMAIRCRQGQSGGLGAIRAKGCPEMQGLPWSKAGPDKRRGWPAGPCRSGPWHVGLRPGPCPLSGHADAHAPEACTSACQATGLCHHDDVDWAAVADSSVRGRVTAAPCELGLESVRFSLSGWGHRHTPPRPCTHKPQSPSTLSSTSPYQSLSPFLDF</sequence>
<gene>
    <name evidence="2" type="ORF">PXEA_LOCUS3596</name>
</gene>
<evidence type="ECO:0000313" key="2">
    <source>
        <dbReference type="EMBL" id="VEL10156.1"/>
    </source>
</evidence>
<accession>A0A3S5A2J1</accession>
<evidence type="ECO:0000313" key="3">
    <source>
        <dbReference type="Proteomes" id="UP000784294"/>
    </source>
</evidence>
<proteinExistence type="predicted"/>
<feature type="compositionally biased region" description="Low complexity" evidence="1">
    <location>
        <begin position="159"/>
        <end position="180"/>
    </location>
</feature>